<evidence type="ECO:0000256" key="5">
    <source>
        <dbReference type="ARBA" id="ARBA00022840"/>
    </source>
</evidence>
<dbReference type="CDD" id="cd03259">
    <property type="entry name" value="ABC_Carb_Solutes_like"/>
    <property type="match status" value="1"/>
</dbReference>
<keyword evidence="6" id="KW-0408">Iron</keyword>
<dbReference type="FunFam" id="3.40.50.300:FF:000425">
    <property type="entry name" value="Probable ABC transporter, ATP-binding subunit"/>
    <property type="match status" value="1"/>
</dbReference>
<dbReference type="AlphaFoldDB" id="A0A0T5NXA9"/>
<keyword evidence="11" id="KW-0614">Plasmid</keyword>
<dbReference type="KEGG" id="rid:RIdsm_05986"/>
<dbReference type="STRING" id="540747.SAMN04488031_12513"/>
<dbReference type="GO" id="GO:0016887">
    <property type="term" value="F:ATP hydrolysis activity"/>
    <property type="evidence" value="ECO:0007669"/>
    <property type="project" value="InterPro"/>
</dbReference>
<dbReference type="SMART" id="SM00382">
    <property type="entry name" value="AAA"/>
    <property type="match status" value="1"/>
</dbReference>
<dbReference type="SUPFAM" id="SSF50331">
    <property type="entry name" value="MOP-like"/>
    <property type="match status" value="1"/>
</dbReference>
<feature type="domain" description="ABC transporter" evidence="9">
    <location>
        <begin position="3"/>
        <end position="233"/>
    </location>
</feature>
<evidence type="ECO:0000256" key="4">
    <source>
        <dbReference type="ARBA" id="ARBA00022741"/>
    </source>
</evidence>
<organism evidence="10 12">
    <name type="scientific">Roseovarius indicus</name>
    <dbReference type="NCBI Taxonomy" id="540747"/>
    <lineage>
        <taxon>Bacteria</taxon>
        <taxon>Pseudomonadati</taxon>
        <taxon>Pseudomonadota</taxon>
        <taxon>Alphaproteobacteria</taxon>
        <taxon>Rhodobacterales</taxon>
        <taxon>Roseobacteraceae</taxon>
        <taxon>Roseovarius</taxon>
    </lineage>
</organism>
<keyword evidence="5 11" id="KW-0067">ATP-binding</keyword>
<dbReference type="GO" id="GO:0015697">
    <property type="term" value="P:quaternary ammonium group transport"/>
    <property type="evidence" value="ECO:0007669"/>
    <property type="project" value="UniProtKB-ARBA"/>
</dbReference>
<evidence type="ECO:0000256" key="2">
    <source>
        <dbReference type="ARBA" id="ARBA00022475"/>
    </source>
</evidence>
<sequence length="333" mass="35913">MTITMNGIEKRFGDKPVLEGIDLVLAPGRVTALIGASGSGKTTLLNIIAGLLEPSAGRILFDGRDVTPLDAAERNIGYVFQSFALFPHLNVRDNVAFGPRMRGMKRAERHERAMTALARVRMDSFADRGVDALSGGQRQRVALARALATEPDILLLDEPLSALDPVLRDDIRSELRALLEPLDITTLIVTHDKADAFVLADRIVMLSGGRILQEGTPRDLYDRPTHIEVAAFFGAVNTLFDAASEGGTGPILRPEDLRLAENAARADLTITVGRQLYLGDRLRVMGLTADGTSVTVDLPKATGLRDGDVLHLNLPPGHRDRAAAPLLSLPGRS</sequence>
<dbReference type="InterPro" id="IPR017871">
    <property type="entry name" value="ABC_transporter-like_CS"/>
</dbReference>
<dbReference type="SUPFAM" id="SSF52540">
    <property type="entry name" value="P-loop containing nucleoside triphosphate hydrolases"/>
    <property type="match status" value="1"/>
</dbReference>
<dbReference type="GO" id="GO:0015408">
    <property type="term" value="F:ABC-type ferric iron transporter activity"/>
    <property type="evidence" value="ECO:0007669"/>
    <property type="project" value="InterPro"/>
</dbReference>
<evidence type="ECO:0000313" key="13">
    <source>
        <dbReference type="Proteomes" id="UP000325785"/>
    </source>
</evidence>
<keyword evidence="1" id="KW-0813">Transport</keyword>
<geneLocation type="plasmid" evidence="13">
    <name>pridsm_03</name>
</geneLocation>
<dbReference type="GO" id="GO:0005524">
    <property type="term" value="F:ATP binding"/>
    <property type="evidence" value="ECO:0007669"/>
    <property type="project" value="UniProtKB-KW"/>
</dbReference>
<keyword evidence="2" id="KW-1003">Cell membrane</keyword>
<evidence type="ECO:0000313" key="11">
    <source>
        <dbReference type="EMBL" id="QEW30140.1"/>
    </source>
</evidence>
<reference evidence="10 12" key="1">
    <citation type="submission" date="2015-04" db="EMBL/GenBank/DDBJ databases">
        <title>The draft genome sequence of Roseovarius indicus B108T.</title>
        <authorList>
            <person name="Li G."/>
            <person name="Lai Q."/>
            <person name="Shao Z."/>
            <person name="Yan P."/>
        </authorList>
    </citation>
    <scope>NUCLEOTIDE SEQUENCE [LARGE SCALE GENOMIC DNA]</scope>
    <source>
        <strain evidence="10 12">B108</strain>
    </source>
</reference>
<dbReference type="InterPro" id="IPR008995">
    <property type="entry name" value="Mo/tungstate-bd_C_term_dom"/>
</dbReference>
<dbReference type="Gene3D" id="3.40.50.300">
    <property type="entry name" value="P-loop containing nucleotide triphosphate hydrolases"/>
    <property type="match status" value="1"/>
</dbReference>
<evidence type="ECO:0000256" key="8">
    <source>
        <dbReference type="ARBA" id="ARBA00023136"/>
    </source>
</evidence>
<name>A0A0T5NXA9_9RHOB</name>
<evidence type="ECO:0000313" key="10">
    <source>
        <dbReference type="EMBL" id="KRS13570.1"/>
    </source>
</evidence>
<dbReference type="PANTHER" id="PTHR42781:SF4">
    <property type="entry name" value="SPERMIDINE_PUTRESCINE IMPORT ATP-BINDING PROTEIN POTA"/>
    <property type="match status" value="1"/>
</dbReference>
<dbReference type="Proteomes" id="UP000325785">
    <property type="component" value="Plasmid pRIdsm_03"/>
</dbReference>
<dbReference type="EMBL" id="CP031601">
    <property type="protein sequence ID" value="QEW30140.1"/>
    <property type="molecule type" value="Genomic_DNA"/>
</dbReference>
<keyword evidence="12" id="KW-1185">Reference proteome</keyword>
<dbReference type="Pfam" id="PF08402">
    <property type="entry name" value="TOBE_2"/>
    <property type="match status" value="1"/>
</dbReference>
<keyword evidence="8" id="KW-0472">Membrane</keyword>
<keyword evidence="7" id="KW-0406">Ion transport</keyword>
<reference evidence="11 13" key="2">
    <citation type="submission" date="2018-08" db="EMBL/GenBank/DDBJ databases">
        <title>Genetic Globetrotter - A new plasmid hitch-hiking vast phylogenetic and geographic distances.</title>
        <authorList>
            <person name="Vollmers J."/>
            <person name="Petersen J."/>
        </authorList>
    </citation>
    <scope>NUCLEOTIDE SEQUENCE [LARGE SCALE GENOMIC DNA]</scope>
    <source>
        <strain evidence="11 13">DSM 26383</strain>
        <plasmid evidence="13">pridsm_03</plasmid>
        <plasmid evidence="11">pRIdsm_03</plasmid>
    </source>
</reference>
<evidence type="ECO:0000256" key="7">
    <source>
        <dbReference type="ARBA" id="ARBA00023065"/>
    </source>
</evidence>
<dbReference type="RefSeq" id="WP_051922135.1">
    <property type="nucleotide sequence ID" value="NZ_CP031601.1"/>
</dbReference>
<dbReference type="PATRIC" id="fig|540747.5.peg.4264"/>
<gene>
    <name evidence="11" type="primary">cysA_2</name>
    <name evidence="11" type="ORF">RIdsm_05986</name>
    <name evidence="10" type="ORF">XM52_27450</name>
</gene>
<dbReference type="PROSITE" id="PS00211">
    <property type="entry name" value="ABC_TRANSPORTER_1"/>
    <property type="match status" value="1"/>
</dbReference>
<keyword evidence="4" id="KW-0547">Nucleotide-binding</keyword>
<dbReference type="InterPro" id="IPR050093">
    <property type="entry name" value="ABC_SmlMolc_Importer"/>
</dbReference>
<dbReference type="OrthoDB" id="9802264at2"/>
<dbReference type="PANTHER" id="PTHR42781">
    <property type="entry name" value="SPERMIDINE/PUTRESCINE IMPORT ATP-BINDING PROTEIN POTA"/>
    <property type="match status" value="1"/>
</dbReference>
<evidence type="ECO:0000259" key="9">
    <source>
        <dbReference type="PROSITE" id="PS50893"/>
    </source>
</evidence>
<protein>
    <submittedName>
        <fullName evidence="11">Sulfate/thiosulfate import ATP-binding protein CysA</fullName>
    </submittedName>
</protein>
<dbReference type="InterPro" id="IPR013611">
    <property type="entry name" value="Transp-assoc_OB_typ2"/>
</dbReference>
<dbReference type="PROSITE" id="PS50893">
    <property type="entry name" value="ABC_TRANSPORTER_2"/>
    <property type="match status" value="1"/>
</dbReference>
<dbReference type="InterPro" id="IPR003439">
    <property type="entry name" value="ABC_transporter-like_ATP-bd"/>
</dbReference>
<evidence type="ECO:0000313" key="12">
    <source>
        <dbReference type="Proteomes" id="UP000051401"/>
    </source>
</evidence>
<geneLocation type="plasmid" evidence="11">
    <name>pRIdsm_03</name>
</geneLocation>
<evidence type="ECO:0000256" key="6">
    <source>
        <dbReference type="ARBA" id="ARBA00023004"/>
    </source>
</evidence>
<dbReference type="GO" id="GO:0043190">
    <property type="term" value="C:ATP-binding cassette (ABC) transporter complex"/>
    <property type="evidence" value="ECO:0007669"/>
    <property type="project" value="InterPro"/>
</dbReference>
<accession>A0A0T5NXA9</accession>
<dbReference type="Proteomes" id="UP000051401">
    <property type="component" value="Unassembled WGS sequence"/>
</dbReference>
<dbReference type="InterPro" id="IPR015853">
    <property type="entry name" value="ABC_transpr_FbpC"/>
</dbReference>
<dbReference type="Pfam" id="PF00005">
    <property type="entry name" value="ABC_tran"/>
    <property type="match status" value="1"/>
</dbReference>
<evidence type="ECO:0000256" key="3">
    <source>
        <dbReference type="ARBA" id="ARBA00022496"/>
    </source>
</evidence>
<dbReference type="EMBL" id="LAXI01000036">
    <property type="protein sequence ID" value="KRS13570.1"/>
    <property type="molecule type" value="Genomic_DNA"/>
</dbReference>
<proteinExistence type="predicted"/>
<dbReference type="InterPro" id="IPR003593">
    <property type="entry name" value="AAA+_ATPase"/>
</dbReference>
<keyword evidence="3" id="KW-0410">Iron transport</keyword>
<dbReference type="InterPro" id="IPR027417">
    <property type="entry name" value="P-loop_NTPase"/>
</dbReference>
<evidence type="ECO:0000256" key="1">
    <source>
        <dbReference type="ARBA" id="ARBA00022448"/>
    </source>
</evidence>